<dbReference type="PRINTS" id="PR00205">
    <property type="entry name" value="CADHERIN"/>
</dbReference>
<evidence type="ECO:0000313" key="24">
    <source>
        <dbReference type="EnsemblMetazoa" id="XP_022647298"/>
    </source>
</evidence>
<keyword evidence="18" id="KW-0175">Coiled coil</keyword>
<feature type="domain" description="Cadherin" evidence="23">
    <location>
        <begin position="861"/>
        <end position="965"/>
    </location>
</feature>
<comment type="subcellular location">
    <subcellularLocation>
        <location evidence="1 16">Cell membrane</location>
        <topology evidence="1 16">Single-pass type I membrane protein</topology>
    </subcellularLocation>
</comment>
<dbReference type="InterPro" id="IPR001881">
    <property type="entry name" value="EGF-like_Ca-bd_dom"/>
</dbReference>
<dbReference type="Pfam" id="PF00008">
    <property type="entry name" value="EGF"/>
    <property type="match status" value="2"/>
</dbReference>
<dbReference type="OrthoDB" id="6252479at2759"/>
<dbReference type="FunFam" id="2.60.40.60:FF:000184">
    <property type="entry name" value="neural-cadherin isoform X12"/>
    <property type="match status" value="1"/>
</dbReference>
<dbReference type="GO" id="GO:0045296">
    <property type="term" value="F:cadherin binding"/>
    <property type="evidence" value="ECO:0007669"/>
    <property type="project" value="TreeGrafter"/>
</dbReference>
<dbReference type="FunFam" id="2.60.40.60:FF:000020">
    <property type="entry name" value="Dachsous cadherin-related 1b"/>
    <property type="match status" value="1"/>
</dbReference>
<dbReference type="SUPFAM" id="SSF49313">
    <property type="entry name" value="Cadherin-like"/>
    <property type="match status" value="17"/>
</dbReference>
<organism evidence="24 25">
    <name type="scientific">Varroa destructor</name>
    <name type="common">Honeybee mite</name>
    <dbReference type="NCBI Taxonomy" id="109461"/>
    <lineage>
        <taxon>Eukaryota</taxon>
        <taxon>Metazoa</taxon>
        <taxon>Ecdysozoa</taxon>
        <taxon>Arthropoda</taxon>
        <taxon>Chelicerata</taxon>
        <taxon>Arachnida</taxon>
        <taxon>Acari</taxon>
        <taxon>Parasitiformes</taxon>
        <taxon>Mesostigmata</taxon>
        <taxon>Gamasina</taxon>
        <taxon>Dermanyssoidea</taxon>
        <taxon>Varroidae</taxon>
        <taxon>Varroa</taxon>
    </lineage>
</organism>
<dbReference type="FunFam" id="2.60.40.60:FF:000192">
    <property type="entry name" value="neural-cadherin isoform X8"/>
    <property type="match status" value="1"/>
</dbReference>
<evidence type="ECO:0000256" key="14">
    <source>
        <dbReference type="PROSITE-ProRule" id="PRU00043"/>
    </source>
</evidence>
<dbReference type="OMA" id="PYHTSQK"/>
<dbReference type="SMART" id="SM00282">
    <property type="entry name" value="LamG"/>
    <property type="match status" value="2"/>
</dbReference>
<feature type="domain" description="Cadherin" evidence="23">
    <location>
        <begin position="1895"/>
        <end position="2005"/>
    </location>
</feature>
<dbReference type="InterPro" id="IPR020894">
    <property type="entry name" value="Cadherin_CS"/>
</dbReference>
<feature type="domain" description="EGF-like" evidence="22">
    <location>
        <begin position="3131"/>
        <end position="3169"/>
    </location>
</feature>
<dbReference type="KEGG" id="vde:111244427"/>
<dbReference type="InterPro" id="IPR027397">
    <property type="entry name" value="Catenin-bd_sf"/>
</dbReference>
<keyword evidence="13" id="KW-0325">Glycoprotein</keyword>
<dbReference type="InterPro" id="IPR000233">
    <property type="entry name" value="Cadherin_Y-type_LIR"/>
</dbReference>
<dbReference type="InterPro" id="IPR015919">
    <property type="entry name" value="Cadherin-like_sf"/>
</dbReference>
<dbReference type="InterPro" id="IPR000742">
    <property type="entry name" value="EGF"/>
</dbReference>
<dbReference type="PANTHER" id="PTHR24027">
    <property type="entry name" value="CADHERIN-23"/>
    <property type="match status" value="1"/>
</dbReference>
<evidence type="ECO:0000256" key="15">
    <source>
        <dbReference type="PROSITE-ProRule" id="PRU00076"/>
    </source>
</evidence>
<evidence type="ECO:0000256" key="3">
    <source>
        <dbReference type="ARBA" id="ARBA00022536"/>
    </source>
</evidence>
<feature type="domain" description="EGF-like" evidence="22">
    <location>
        <begin position="2609"/>
        <end position="2647"/>
    </location>
</feature>
<keyword evidence="3 15" id="KW-0245">EGF-like domain</keyword>
<dbReference type="Gene3D" id="4.10.900.10">
    <property type="entry name" value="TCF3-CBD (Catenin binding domain)"/>
    <property type="match status" value="1"/>
</dbReference>
<evidence type="ECO:0000256" key="13">
    <source>
        <dbReference type="ARBA" id="ARBA00023180"/>
    </source>
</evidence>
<dbReference type="GO" id="GO:0008013">
    <property type="term" value="F:beta-catenin binding"/>
    <property type="evidence" value="ECO:0007669"/>
    <property type="project" value="TreeGrafter"/>
</dbReference>
<comment type="caution">
    <text evidence="15">Lacks conserved residue(s) required for the propagation of feature annotation.</text>
</comment>
<feature type="disulfide bond" evidence="15">
    <location>
        <begin position="3140"/>
        <end position="3157"/>
    </location>
</feature>
<dbReference type="GO" id="GO:0016342">
    <property type="term" value="C:catenin complex"/>
    <property type="evidence" value="ECO:0007669"/>
    <property type="project" value="TreeGrafter"/>
</dbReference>
<feature type="disulfide bond" evidence="15">
    <location>
        <begin position="2886"/>
        <end position="2895"/>
    </location>
</feature>
<feature type="region of interest" description="Disordered" evidence="19">
    <location>
        <begin position="102"/>
        <end position="124"/>
    </location>
</feature>
<feature type="domain" description="Cadherin" evidence="23">
    <location>
        <begin position="1288"/>
        <end position="1392"/>
    </location>
</feature>
<dbReference type="FunFam" id="2.60.40.60:FF:000274">
    <property type="entry name" value="neural-cadherin isoform X9"/>
    <property type="match status" value="1"/>
</dbReference>
<dbReference type="GO" id="GO:0044331">
    <property type="term" value="P:cell-cell adhesion mediated by cadherin"/>
    <property type="evidence" value="ECO:0007669"/>
    <property type="project" value="UniProtKB-ARBA"/>
</dbReference>
<protein>
    <recommendedName>
        <fullName evidence="26">Neural-cadherin</fullName>
    </recommendedName>
</protein>
<dbReference type="SUPFAM" id="SSF49899">
    <property type="entry name" value="Concanavalin A-like lectins/glucanases"/>
    <property type="match status" value="2"/>
</dbReference>
<feature type="compositionally biased region" description="Basic residues" evidence="19">
    <location>
        <begin position="107"/>
        <end position="118"/>
    </location>
</feature>
<dbReference type="GO" id="GO:0000902">
    <property type="term" value="P:cell morphogenesis"/>
    <property type="evidence" value="ECO:0007669"/>
    <property type="project" value="UniProtKB-ARBA"/>
</dbReference>
<dbReference type="CDD" id="cd00054">
    <property type="entry name" value="EGF_CA"/>
    <property type="match status" value="3"/>
</dbReference>
<dbReference type="Gene3D" id="2.60.40.60">
    <property type="entry name" value="Cadherins"/>
    <property type="match status" value="18"/>
</dbReference>
<dbReference type="PROSITE" id="PS00022">
    <property type="entry name" value="EGF_1"/>
    <property type="match status" value="3"/>
</dbReference>
<dbReference type="Pfam" id="PF01049">
    <property type="entry name" value="CADH_Y-type_LIR"/>
    <property type="match status" value="1"/>
</dbReference>
<dbReference type="GO" id="GO:0048589">
    <property type="term" value="P:developmental growth"/>
    <property type="evidence" value="ECO:0007669"/>
    <property type="project" value="UniProtKB-ARBA"/>
</dbReference>
<keyword evidence="9 16" id="KW-0130">Cell adhesion</keyword>
<dbReference type="GO" id="GO:0007156">
    <property type="term" value="P:homophilic cell adhesion via plasma membrane adhesion molecules"/>
    <property type="evidence" value="ECO:0007669"/>
    <property type="project" value="InterPro"/>
</dbReference>
<evidence type="ECO:0000256" key="20">
    <source>
        <dbReference type="SAM" id="Phobius"/>
    </source>
</evidence>
<dbReference type="Pfam" id="PF02210">
    <property type="entry name" value="Laminin_G_2"/>
    <property type="match status" value="2"/>
</dbReference>
<dbReference type="GO" id="GO:0016477">
    <property type="term" value="P:cell migration"/>
    <property type="evidence" value="ECO:0007669"/>
    <property type="project" value="TreeGrafter"/>
</dbReference>
<dbReference type="InParanoid" id="A0A7M7JG37"/>
<evidence type="ECO:0000256" key="10">
    <source>
        <dbReference type="ARBA" id="ARBA00022989"/>
    </source>
</evidence>
<dbReference type="FunFam" id="2.60.40.60:FF:000199">
    <property type="entry name" value="neural-cadherin isoform X1"/>
    <property type="match status" value="1"/>
</dbReference>
<evidence type="ECO:0000256" key="8">
    <source>
        <dbReference type="ARBA" id="ARBA00022837"/>
    </source>
</evidence>
<keyword evidence="7" id="KW-0677">Repeat</keyword>
<evidence type="ECO:0000259" key="23">
    <source>
        <dbReference type="PROSITE" id="PS50268"/>
    </source>
</evidence>
<name>A0A7M7JG37_VARDE</name>
<feature type="domain" description="Laminin G" evidence="21">
    <location>
        <begin position="2648"/>
        <end position="2854"/>
    </location>
</feature>
<evidence type="ECO:0000256" key="19">
    <source>
        <dbReference type="SAM" id="MobiDB-lite"/>
    </source>
</evidence>
<feature type="disulfide bond" evidence="15">
    <location>
        <begin position="3159"/>
        <end position="3168"/>
    </location>
</feature>
<dbReference type="GO" id="GO:0035239">
    <property type="term" value="P:tube morphogenesis"/>
    <property type="evidence" value="ECO:0007669"/>
    <property type="project" value="UniProtKB-ARBA"/>
</dbReference>
<feature type="region of interest" description="Disordered" evidence="19">
    <location>
        <begin position="3335"/>
        <end position="3360"/>
    </location>
</feature>
<dbReference type="InterPro" id="IPR039808">
    <property type="entry name" value="Cadherin"/>
</dbReference>
<feature type="domain" description="Cadherin" evidence="23">
    <location>
        <begin position="2006"/>
        <end position="2124"/>
    </location>
</feature>
<evidence type="ECO:0008006" key="26">
    <source>
        <dbReference type="Google" id="ProtNLM"/>
    </source>
</evidence>
<dbReference type="RefSeq" id="XP_022647298.1">
    <property type="nucleotide sequence ID" value="XM_022791563.1"/>
</dbReference>
<evidence type="ECO:0000313" key="25">
    <source>
        <dbReference type="Proteomes" id="UP000594260"/>
    </source>
</evidence>
<evidence type="ECO:0000256" key="12">
    <source>
        <dbReference type="ARBA" id="ARBA00023157"/>
    </source>
</evidence>
<evidence type="ECO:0000256" key="18">
    <source>
        <dbReference type="SAM" id="Coils"/>
    </source>
</evidence>
<comment type="function">
    <text evidence="17">Cadherins are calcium-dependent cell adhesion proteins.</text>
</comment>
<dbReference type="CDD" id="cd00110">
    <property type="entry name" value="LamG"/>
    <property type="match status" value="2"/>
</dbReference>
<feature type="domain" description="Cadherin" evidence="23">
    <location>
        <begin position="1515"/>
        <end position="1623"/>
    </location>
</feature>
<keyword evidence="25" id="KW-1185">Reference proteome</keyword>
<keyword evidence="5" id="KW-0479">Metal-binding</keyword>
<feature type="domain" description="Cadherin" evidence="23">
    <location>
        <begin position="2229"/>
        <end position="2348"/>
    </location>
</feature>
<dbReference type="GO" id="GO:0005911">
    <property type="term" value="C:cell-cell junction"/>
    <property type="evidence" value="ECO:0007669"/>
    <property type="project" value="UniProtKB-ARBA"/>
</dbReference>
<evidence type="ECO:0000256" key="1">
    <source>
        <dbReference type="ARBA" id="ARBA00004251"/>
    </source>
</evidence>
<dbReference type="GeneID" id="111244427"/>
<keyword evidence="12 15" id="KW-1015">Disulfide bond</keyword>
<dbReference type="PROSITE" id="PS00232">
    <property type="entry name" value="CADHERIN_1"/>
    <property type="match status" value="6"/>
</dbReference>
<feature type="domain" description="Cadherin" evidence="23">
    <location>
        <begin position="1067"/>
        <end position="1177"/>
    </location>
</feature>
<dbReference type="CDD" id="cd00053">
    <property type="entry name" value="EGF"/>
    <property type="match status" value="1"/>
</dbReference>
<feature type="domain" description="Cadherin" evidence="23">
    <location>
        <begin position="340"/>
        <end position="466"/>
    </location>
</feature>
<dbReference type="Gene3D" id="2.60.120.200">
    <property type="match status" value="2"/>
</dbReference>
<dbReference type="GO" id="GO:0007424">
    <property type="term" value="P:open tracheal system development"/>
    <property type="evidence" value="ECO:0007669"/>
    <property type="project" value="UniProtKB-ARBA"/>
</dbReference>
<dbReference type="PANTHER" id="PTHR24027:SF438">
    <property type="entry name" value="CADHERIN 23"/>
    <property type="match status" value="1"/>
</dbReference>
<feature type="domain" description="Cadherin" evidence="23">
    <location>
        <begin position="967"/>
        <end position="1066"/>
    </location>
</feature>
<evidence type="ECO:0000256" key="4">
    <source>
        <dbReference type="ARBA" id="ARBA00022692"/>
    </source>
</evidence>
<dbReference type="InterPro" id="IPR013320">
    <property type="entry name" value="ConA-like_dom_sf"/>
</dbReference>
<dbReference type="GO" id="GO:0030425">
    <property type="term" value="C:dendrite"/>
    <property type="evidence" value="ECO:0007669"/>
    <property type="project" value="UniProtKB-ARBA"/>
</dbReference>
<feature type="domain" description="Cadherin" evidence="23">
    <location>
        <begin position="2125"/>
        <end position="2229"/>
    </location>
</feature>
<feature type="domain" description="EGF-like" evidence="22">
    <location>
        <begin position="2866"/>
        <end position="2896"/>
    </location>
</feature>
<keyword evidence="8 14" id="KW-0106">Calcium</keyword>
<dbReference type="PROSITE" id="PS50268">
    <property type="entry name" value="CADHERIN_2"/>
    <property type="match status" value="17"/>
</dbReference>
<dbReference type="GO" id="GO:0008104">
    <property type="term" value="P:intracellular protein localization"/>
    <property type="evidence" value="ECO:0007669"/>
    <property type="project" value="UniProtKB-ARBA"/>
</dbReference>
<feature type="domain" description="Cadherin" evidence="23">
    <location>
        <begin position="659"/>
        <end position="752"/>
    </location>
</feature>
<dbReference type="GO" id="GO:0005509">
    <property type="term" value="F:calcium ion binding"/>
    <property type="evidence" value="ECO:0007669"/>
    <property type="project" value="UniProtKB-UniRule"/>
</dbReference>
<dbReference type="FunFam" id="2.60.40.60:FF:000033">
    <property type="entry name" value="FAT atypical cadherin 1"/>
    <property type="match status" value="1"/>
</dbReference>
<feature type="compositionally biased region" description="Low complexity" evidence="19">
    <location>
        <begin position="3338"/>
        <end position="3354"/>
    </location>
</feature>
<evidence type="ECO:0000256" key="6">
    <source>
        <dbReference type="ARBA" id="ARBA00022729"/>
    </source>
</evidence>
<evidence type="ECO:0000256" key="16">
    <source>
        <dbReference type="RuleBase" id="RU003318"/>
    </source>
</evidence>
<dbReference type="Gene3D" id="2.10.25.10">
    <property type="entry name" value="Laminin"/>
    <property type="match status" value="3"/>
</dbReference>
<feature type="domain" description="Cadherin" evidence="23">
    <location>
        <begin position="1402"/>
        <end position="1508"/>
    </location>
</feature>
<dbReference type="FunFam" id="2.60.40.60:FF:000058">
    <property type="entry name" value="FAT atypical cadherin 3"/>
    <property type="match status" value="1"/>
</dbReference>
<keyword evidence="11 20" id="KW-0472">Membrane</keyword>
<dbReference type="FunFam" id="2.60.40.60:FF:000182">
    <property type="entry name" value="Blast:Putative neural-cadherin 2"/>
    <property type="match status" value="1"/>
</dbReference>
<feature type="region of interest" description="Disordered" evidence="19">
    <location>
        <begin position="24"/>
        <end position="57"/>
    </location>
</feature>
<keyword evidence="6" id="KW-0732">Signal</keyword>
<dbReference type="FunFam" id="2.60.40.60:FF:000039">
    <property type="entry name" value="FAT atypical cadherin 3"/>
    <property type="match status" value="1"/>
</dbReference>
<sequence>MSSASLNWDSDPWSRLSPPEAFSKYDAAQVTTGPGPSATAANEISGNDSSKNRIGQWSRHHCHRSTAVVERSSPLQPLKCRRAYDVYSYHHYRQESSLPPSTALPWKHSRRNKPHTRYSSKSSGSIHHRTAAAVAITSLLECRPLRCLGKTLLAAILLVSVVDRSHAKNAGLQGPADWRPEHIVVTDNAYPGYILRQLNYYGPAYQVMQGQPTTQTNIDPQQGFLSESNMFALSDGGHLMVCSNLKCMAGSAKALRRSLVYNLANSTKDSAVHDDWALRQGHSSGSGLASAFTDDNDLDLLQKAPSSLPVVIAENYNGSFSPIYQAIVHVVPHKHRLTFISDGYQGSVPENLDSGATVSDLCRNNLINGYVTNTDIVQRELSSSSNDLMLQVNKPARFTIQSGNHDGLFKVSQIDPKTAVVITSAPLDREKQSKYDLVVKALSGPEEATRKLSIHVLDENDNSPEPVQDNYEFRVHADSVPQTVFGQIEGRDADGDSVVFKLVDRHPMIAVVPKTGELMLTRKPQDEWEREAELKSLVKEKTVGEKFDENLKKVQSVVKGASQRVRELGEEAGKEMRVLTLKLAARLHDNRKESKRYSPLVPITVHVIPPEKDSKKTTEADGKVDDLEKALEQLSEARHRSRRSIVNAGLGSIRPTKSYKFKENDGKDANKTVFTLDKKITGESFELEAANRWVTILANGEVKVKEKWDYEQLDKEKTIDFWVLVRIPGRAEKERQRIIIHITDVNDEPPYFINRPLPMQAVVQLNAPPGTPVFKLQARDPDSDHNIRYSIVRDRSGQRFEVDALSGEIITVGTAPFMLDKEYVLYVKAEDLSGPVGERQYQSTKEERLSIVGGKRPPQFYVPQYEATIPESQKKDSDIIEVKAKSFADREIRYTLRAQGKGAGTFNIGPTSGIVKLAKELDYEDLRQPKSYSLVVTATEDSGGFSTSVELVIKVTDVNDNAPRFELPDYQAHNIDEDVSVGTSILQVKATDMDTGRNAEITYSLDKEDFTIDSKGNIYSNKRLDADVNNTYVLTVKATDRGEPPLTGTATVRIYTENKNDEAPKFSQDVYTPNVDENAGPGTLVTTVVASDKDGDNVLFGFVNSGTTSGMFQIEERTGVIRLIDTGKINLDRDKYELNVTARDDGACCKNGALTPHTSTALVVVFITDVNDNKPVFEDCGSYAPKVEEGAQSGTSVIRVRAKDNDKGHNGQVRYSMVQQPNQKGTKFSVDEVTGEIRTNKVFDREGDDGRFVSVTVKATDRGSPPLEGVCSFKVEITDVNDNPPLFDRQEYRENVKQDTQIGNPILRVSASDEDADLNGVIIYNLTAPYDPTDLNYFNINPESGWIQLKKPLDRDSYHLRAIATDKGTPQHSATVEVVIDVVDRANNPPIWDQPVYGPIFIKENLEVGSKVISIKARSGIPDNPDVFYTLMKGSTEQTNKKDTFYLNQRNDGGHTWAELFVNYPLDYEKIQQYNLTIRVENNGIQQLASEATVYIVLEDVNDEIPLFIEREQETVLEGMPPGTKVTQVQAVDKDGTYPNNKVYYAIESKDQGDKYFTIDRETGDIYTKVEFDREEKLAYAIQVRAEDGAPSARPHIRGNSPNSVTKYIRIGIGDKNDNPPYFSQGLYEAEVNEDEDVQHTVITVTAKDKDESSRIRYEITQGNIGGAFAVKNETGAIYVAGPLDYETRKEYRLRLVASDNLNENHTTVLIRVKDVNDNAPIFDRPTYEAQITEENDRNLPQKILTYNLTLTASDTLSENNATVHIKIKDINDLPPKFERGSYEATIPEEDDRGLPKKILQVTATDGDRDRESDIVYFLTGQGVDNTDAENNKFAINQTTGEIYVLKPLDRDLPQGRSQWRFTVFAEDEGGNGLVGFADVLVNLKDINDNAPFFPAAVYTGNVTENGTAGMTVMTMTATDYDDPMEGANAKLTYSIEQNQVNENGELIFAIDEETGVISTAVCCLDRETNPEYTIKVVAVDGGGLKGTGTATIKIKDINDMPPEFTKKEWYVEVDETEADNIPEAPILVVSVNDGDLLETNRFSYKVIDSSFGADRFTMVTNSDGTGSLKIAKPLDFEDLQQRYGFNVTIQVSDNGGESADPYHLDYAKVRVRLRDINDNRPEFEKPNIEVSVPENSTIGSSLATFRATDADQGGKSKVSYQIDRSSDKRRQFTISSSGVVKIQRPLDREETPRHQVKILAIDDGTPARTATATLTVVVSDINDNPPRFQYDYRPVIPERAPPMKVQEILATDDDDRSKNNGPPFTFRMDPNAPDYIKELFRVEHDPTGANGDGMAVVHSKEQFDREVQKEYLVPILIKDSGSPSLTGTSTLTVIIGDSNDNRMHPGSKNIFVYNFKGENPPTKIGRVHVEDLDDWDLPDKTFFWENNKEHENFELDTDTGMITMKNVTGGGVYELKFLVYDRMHTQEATANVTVTVKEIPEEAIHNSGSIRIAGITDEDFIRVWDWKQQKQVKSKMEEFRDIISELVKTKSENVDIFSVILKQARPPITDVRFAAHGSPYYKASMLNGLVALNRQLIERKVGVNITQVGIDECLYENVNCEGSCSNELIVEKNPVMVNANRTSFVGVNAFVRAVCECLARDYSAESQRERTCRSKPYPCFNGGRCFDTHTGIQCKCPPGFYGPQCQQTTRFFNGKGFAWFPPLQQCESSHLSLEFMTTSENGLVLYNGPIAMPDSDELIVQDFVSLELVEGKPRLLLDFGSGTVELTVTPEDKIVDGRWQRIDLYWDRQTARITLNHCMQSRYLDANGGDRSRCENVTTLDNPIPPFNEFLNVNSPLQLGGVHVTKELSQAYDWAYRPNMVEGFNGCIKNVVHNSEMYDLASPGSSFNSVPGCPPAETTCAESGHAHNCGHGHCEGSYRGAECICEPGYYGPNCDRETSSKMFQQSSYIKYALSFDPHPFRTDVQMQFRTRQKNGELLRLSSKHGREYAILEIRDKKLRFRFNLDRHRNTDEKELWLPYVSVNDGQWHTVKVLRFGAIASIALDGGWGKRFNELLDFNSPHQLLAVEKQQVLAGGDVQYVGPGVTVVDNDFQEGCMNDIRIDGRSLPMESGSESAAVLEFRNLIDGCPSNNPCHGISCPRPFICVDLWMLHECRCSPGFAITEDGKNCTDLDECLAEPCLNGGTCVNRRNGEGFYCLCPDGFGGELCGALRQEKIMRLSMAALAAILVCLLNILILVLVIVAYTRSRRPDQKFGGGPCEDDIRENIISYDDEGGGEDDMNAYDITPLRIPIEPNGHMAGMNGMNGLNGLNGGMLMQPGLMHNGTLKKLGGPKAGLLAPLKEGPLSDVCDFISEHLDKVDNDPNAPPFDDVRTYAYEGSGSTAGSLSSLNSTGTDDQEQDFDYLNGWGPRFQKLADIYAQQNGPPDGKDH</sequence>
<keyword evidence="4 16" id="KW-0812">Transmembrane</keyword>
<dbReference type="SMART" id="SM00181">
    <property type="entry name" value="EGF"/>
    <property type="match status" value="4"/>
</dbReference>
<evidence type="ECO:0000256" key="5">
    <source>
        <dbReference type="ARBA" id="ARBA00022723"/>
    </source>
</evidence>
<dbReference type="FunFam" id="4.10.900.10:FF:000001">
    <property type="entry name" value="Cadherin 2"/>
    <property type="match status" value="1"/>
</dbReference>
<dbReference type="PROSITE" id="PS50026">
    <property type="entry name" value="EGF_3"/>
    <property type="match status" value="3"/>
</dbReference>
<feature type="coiled-coil region" evidence="18">
    <location>
        <begin position="617"/>
        <end position="644"/>
    </location>
</feature>
<dbReference type="CDD" id="cd11304">
    <property type="entry name" value="Cadherin_repeat"/>
    <property type="match status" value="15"/>
</dbReference>
<feature type="transmembrane region" description="Helical" evidence="20">
    <location>
        <begin position="3181"/>
        <end position="3204"/>
    </location>
</feature>
<evidence type="ECO:0000256" key="2">
    <source>
        <dbReference type="ARBA" id="ARBA00022475"/>
    </source>
</evidence>
<dbReference type="PROSITE" id="PS01186">
    <property type="entry name" value="EGF_2"/>
    <property type="match status" value="4"/>
</dbReference>
<dbReference type="Pfam" id="PF24811">
    <property type="entry name" value="Ig_Shg"/>
    <property type="match status" value="1"/>
</dbReference>
<dbReference type="FunFam" id="2.60.40.60:FF:000112">
    <property type="entry name" value="neural-cadherin isoform X1"/>
    <property type="match status" value="1"/>
</dbReference>
<keyword evidence="2" id="KW-1003">Cell membrane</keyword>
<dbReference type="InterPro" id="IPR001791">
    <property type="entry name" value="Laminin_G"/>
</dbReference>
<dbReference type="InterPro" id="IPR056370">
    <property type="entry name" value="Shg-like_Ig-like"/>
</dbReference>
<dbReference type="Proteomes" id="UP000594260">
    <property type="component" value="Unplaced"/>
</dbReference>
<dbReference type="GO" id="GO:0009887">
    <property type="term" value="P:animal organ morphogenesis"/>
    <property type="evidence" value="ECO:0007669"/>
    <property type="project" value="UniProtKB-ARBA"/>
</dbReference>
<dbReference type="EnsemblMetazoa" id="XM_022791563">
    <property type="protein sequence ID" value="XP_022647298"/>
    <property type="gene ID" value="LOC111244427"/>
</dbReference>
<accession>A0A7M7JG37</accession>
<feature type="domain" description="Cadherin" evidence="23">
    <location>
        <begin position="1779"/>
        <end position="1894"/>
    </location>
</feature>
<feature type="domain" description="Laminin G" evidence="21">
    <location>
        <begin position="2899"/>
        <end position="3088"/>
    </location>
</feature>
<dbReference type="GO" id="GO:0007163">
    <property type="term" value="P:establishment or maintenance of cell polarity"/>
    <property type="evidence" value="ECO:0007669"/>
    <property type="project" value="UniProtKB-ARBA"/>
</dbReference>
<dbReference type="GO" id="GO:0007431">
    <property type="term" value="P:salivary gland development"/>
    <property type="evidence" value="ECO:0007669"/>
    <property type="project" value="UniProtKB-ARBA"/>
</dbReference>
<feature type="domain" description="Cadherin" evidence="23">
    <location>
        <begin position="1179"/>
        <end position="1287"/>
    </location>
</feature>
<dbReference type="FunFam" id="2.60.40.60:FF:000032">
    <property type="entry name" value="FAT atypical cadherin 1"/>
    <property type="match status" value="1"/>
</dbReference>
<evidence type="ECO:0000256" key="17">
    <source>
        <dbReference type="RuleBase" id="RU004357"/>
    </source>
</evidence>
<evidence type="ECO:0000256" key="9">
    <source>
        <dbReference type="ARBA" id="ARBA00022889"/>
    </source>
</evidence>
<dbReference type="FunFam" id="2.60.40.60:FF:000128">
    <property type="entry name" value="neural-cadherin isoform X2"/>
    <property type="match status" value="1"/>
</dbReference>
<dbReference type="SUPFAM" id="SSF57196">
    <property type="entry name" value="EGF/Laminin"/>
    <property type="match status" value="2"/>
</dbReference>
<dbReference type="PROSITE" id="PS50025">
    <property type="entry name" value="LAM_G_DOMAIN"/>
    <property type="match status" value="2"/>
</dbReference>
<keyword evidence="10 20" id="KW-1133">Transmembrane helix</keyword>
<feature type="compositionally biased region" description="Polar residues" evidence="19">
    <location>
        <begin position="29"/>
        <end position="55"/>
    </location>
</feature>
<dbReference type="SMART" id="SM00179">
    <property type="entry name" value="EGF_CA"/>
    <property type="match status" value="3"/>
</dbReference>
<dbReference type="GO" id="GO:0098858">
    <property type="term" value="C:actin-based cell projection"/>
    <property type="evidence" value="ECO:0007669"/>
    <property type="project" value="UniProtKB-ARBA"/>
</dbReference>
<evidence type="ECO:0000259" key="21">
    <source>
        <dbReference type="PROSITE" id="PS50025"/>
    </source>
</evidence>
<feature type="domain" description="Cadherin" evidence="23">
    <location>
        <begin position="1737"/>
        <end position="1778"/>
    </location>
</feature>
<feature type="domain" description="Cadherin" evidence="23">
    <location>
        <begin position="1624"/>
        <end position="1723"/>
    </location>
</feature>
<feature type="domain" description="Cadherin" evidence="23">
    <location>
        <begin position="755"/>
        <end position="860"/>
    </location>
</feature>
<dbReference type="GO" id="GO:0001736">
    <property type="term" value="P:establishment of planar polarity"/>
    <property type="evidence" value="ECO:0007669"/>
    <property type="project" value="UniProtKB-ARBA"/>
</dbReference>
<reference evidence="24" key="1">
    <citation type="submission" date="2021-01" db="UniProtKB">
        <authorList>
            <consortium name="EnsemblMetazoa"/>
        </authorList>
    </citation>
    <scope>IDENTIFICATION</scope>
</reference>
<dbReference type="Pfam" id="PF00028">
    <property type="entry name" value="Cadherin"/>
    <property type="match status" value="13"/>
</dbReference>
<proteinExistence type="predicted"/>
<feature type="disulfide bond" evidence="15">
    <location>
        <begin position="2637"/>
        <end position="2646"/>
    </location>
</feature>
<dbReference type="InterPro" id="IPR002126">
    <property type="entry name" value="Cadherin-like_dom"/>
</dbReference>
<dbReference type="SMART" id="SM00112">
    <property type="entry name" value="CA"/>
    <property type="match status" value="17"/>
</dbReference>
<dbReference type="GO" id="GO:0048565">
    <property type="term" value="P:digestive tract development"/>
    <property type="evidence" value="ECO:0007669"/>
    <property type="project" value="UniProtKB-ARBA"/>
</dbReference>
<dbReference type="FunCoup" id="A0A7M7JG37">
    <property type="interactions" value="108"/>
</dbReference>
<dbReference type="CTD" id="35070"/>
<evidence type="ECO:0000256" key="7">
    <source>
        <dbReference type="ARBA" id="ARBA00022737"/>
    </source>
</evidence>
<evidence type="ECO:0000256" key="11">
    <source>
        <dbReference type="ARBA" id="ARBA00023136"/>
    </source>
</evidence>
<evidence type="ECO:0000259" key="22">
    <source>
        <dbReference type="PROSITE" id="PS50026"/>
    </source>
</evidence>